<protein>
    <submittedName>
        <fullName evidence="2">CNH domain-containing protein</fullName>
    </submittedName>
</protein>
<dbReference type="Proteomes" id="UP000036681">
    <property type="component" value="Unplaced"/>
</dbReference>
<dbReference type="AlphaFoldDB" id="A0A0M3HQL4"/>
<name>A0A0M3HQL4_ASCLU</name>
<reference evidence="2" key="1">
    <citation type="submission" date="2017-02" db="UniProtKB">
        <authorList>
            <consortium name="WormBaseParasite"/>
        </authorList>
    </citation>
    <scope>IDENTIFICATION</scope>
</reference>
<keyword evidence="1" id="KW-1185">Reference proteome</keyword>
<sequence length="365" mass="41957">MRVFETDPRLRQYRLCKIGFRRHILFVCPDRTDSIEIWSLHSFIPNSWRQIVRFPLIELLYASYAISQTEPYIYALVVALFECDVPRISILQINIDGGNVRAFDLDGASGEEFENKVFLENVLIGCGEEHLFMYDRSVVMGPIPFWIIHLLEDTKTFVIESETICAEENDERCSRFPIVLNGDQRKVLKIRDNNEVVIYNGNENVWNIYTASSQSYINLGELTAHRVSETYGLRGHRLGAVESLLNIFTDGVTCVAKVFQNGVHSFYCIEIDDDKRKYCVLPASRCRLPQRIQLRFYAACTSSQFAFISSRGIAFVPLRPSTLQQLSFLALQLKFCKLKDGIWSGGISEQQIKDMCSCKYQYALV</sequence>
<evidence type="ECO:0000313" key="2">
    <source>
        <dbReference type="WBParaSite" id="ALUE_0000441001-mRNA-1"/>
    </source>
</evidence>
<organism evidence="1 2">
    <name type="scientific">Ascaris lumbricoides</name>
    <name type="common">Giant roundworm</name>
    <dbReference type="NCBI Taxonomy" id="6252"/>
    <lineage>
        <taxon>Eukaryota</taxon>
        <taxon>Metazoa</taxon>
        <taxon>Ecdysozoa</taxon>
        <taxon>Nematoda</taxon>
        <taxon>Chromadorea</taxon>
        <taxon>Rhabditida</taxon>
        <taxon>Spirurina</taxon>
        <taxon>Ascaridomorpha</taxon>
        <taxon>Ascaridoidea</taxon>
        <taxon>Ascarididae</taxon>
        <taxon>Ascaris</taxon>
    </lineage>
</organism>
<evidence type="ECO:0000313" key="1">
    <source>
        <dbReference type="Proteomes" id="UP000036681"/>
    </source>
</evidence>
<proteinExistence type="predicted"/>
<accession>A0A0M3HQL4</accession>
<dbReference type="WBParaSite" id="ALUE_0000441001-mRNA-1">
    <property type="protein sequence ID" value="ALUE_0000441001-mRNA-1"/>
    <property type="gene ID" value="ALUE_0000441001"/>
</dbReference>